<name>U6KUG7_EIMTE</name>
<proteinExistence type="predicted"/>
<feature type="region of interest" description="Disordered" evidence="1">
    <location>
        <begin position="1"/>
        <end position="47"/>
    </location>
</feature>
<feature type="compositionally biased region" description="Low complexity" evidence="1">
    <location>
        <begin position="8"/>
        <end position="21"/>
    </location>
</feature>
<protein>
    <submittedName>
        <fullName evidence="2">Uncharacterized protein</fullName>
    </submittedName>
</protein>
<dbReference type="AlphaFoldDB" id="U6KUG7"/>
<gene>
    <name evidence="2" type="ORF">ETH_00037505</name>
</gene>
<evidence type="ECO:0000256" key="1">
    <source>
        <dbReference type="SAM" id="MobiDB-lite"/>
    </source>
</evidence>
<organism evidence="2 3">
    <name type="scientific">Eimeria tenella</name>
    <name type="common">Coccidian parasite</name>
    <dbReference type="NCBI Taxonomy" id="5802"/>
    <lineage>
        <taxon>Eukaryota</taxon>
        <taxon>Sar</taxon>
        <taxon>Alveolata</taxon>
        <taxon>Apicomplexa</taxon>
        <taxon>Conoidasida</taxon>
        <taxon>Coccidia</taxon>
        <taxon>Eucoccidiorida</taxon>
        <taxon>Eimeriorina</taxon>
        <taxon>Eimeriidae</taxon>
        <taxon>Eimeria</taxon>
    </lineage>
</organism>
<evidence type="ECO:0000313" key="2">
    <source>
        <dbReference type="EMBL" id="CDJ41601.1"/>
    </source>
</evidence>
<dbReference type="RefSeq" id="XP_013232351.1">
    <property type="nucleotide sequence ID" value="XM_013376897.1"/>
</dbReference>
<evidence type="ECO:0000313" key="3">
    <source>
        <dbReference type="Proteomes" id="UP000030747"/>
    </source>
</evidence>
<dbReference type="EMBL" id="HG675644">
    <property type="protein sequence ID" value="CDJ41601.1"/>
    <property type="molecule type" value="Genomic_DNA"/>
</dbReference>
<feature type="compositionally biased region" description="Basic and acidic residues" evidence="1">
    <location>
        <begin position="22"/>
        <end position="39"/>
    </location>
</feature>
<reference evidence="2" key="2">
    <citation type="submission" date="2013-10" db="EMBL/GenBank/DDBJ databases">
        <authorList>
            <person name="Aslett M."/>
        </authorList>
    </citation>
    <scope>NUCLEOTIDE SEQUENCE [LARGE SCALE GENOMIC DNA]</scope>
    <source>
        <strain evidence="2">Houghton</strain>
    </source>
</reference>
<keyword evidence="3" id="KW-1185">Reference proteome</keyword>
<dbReference type="Proteomes" id="UP000030747">
    <property type="component" value="Unassembled WGS sequence"/>
</dbReference>
<dbReference type="GeneID" id="25256542"/>
<reference evidence="2" key="1">
    <citation type="submission" date="2013-10" db="EMBL/GenBank/DDBJ databases">
        <title>Genomic analysis of the causative agents of coccidiosis in chickens.</title>
        <authorList>
            <person name="Reid A.J."/>
            <person name="Blake D."/>
            <person name="Billington K."/>
            <person name="Browne H."/>
            <person name="Dunn M."/>
            <person name="Hung S."/>
            <person name="Kawahara F."/>
            <person name="Miranda-Saavedra D."/>
            <person name="Mourier T."/>
            <person name="Nagra H."/>
            <person name="Otto T.D."/>
            <person name="Rawlings N."/>
            <person name="Sanchez A."/>
            <person name="Sanders M."/>
            <person name="Subramaniam C."/>
            <person name="Tay Y."/>
            <person name="Dear P."/>
            <person name="Doerig C."/>
            <person name="Gruber A."/>
            <person name="Parkinson J."/>
            <person name="Shirley M."/>
            <person name="Wan K.L."/>
            <person name="Berriman M."/>
            <person name="Tomley F."/>
            <person name="Pain A."/>
        </authorList>
    </citation>
    <scope>NUCLEOTIDE SEQUENCE [LARGE SCALE GENOMIC DNA]</scope>
    <source>
        <strain evidence="2">Houghton</strain>
    </source>
</reference>
<accession>U6KUG7</accession>
<sequence>MQDILERPSSSSSSSSSISPSGRREERKGPKRRPEKEAEGPPLGLGEARELRGLLTLAEQLQGGPPQARALCPPRIAAVISQASEALLSHRDPTP</sequence>